<dbReference type="Gene3D" id="3.30.530.20">
    <property type="match status" value="1"/>
</dbReference>
<dbReference type="Proteomes" id="UP000053238">
    <property type="component" value="Unassembled WGS sequence"/>
</dbReference>
<dbReference type="PROSITE" id="PS50848">
    <property type="entry name" value="START"/>
    <property type="match status" value="1"/>
</dbReference>
<dbReference type="PANTHER" id="PTHR19308">
    <property type="entry name" value="PHOSPHATIDYLCHOLINE TRANSFER PROTEIN"/>
    <property type="match status" value="1"/>
</dbReference>
<evidence type="ECO:0000313" key="2">
    <source>
        <dbReference type="EMBL" id="KFW91909.1"/>
    </source>
</evidence>
<gene>
    <name evidence="2" type="ORF">N336_00361</name>
</gene>
<evidence type="ECO:0000259" key="1">
    <source>
        <dbReference type="PROSITE" id="PS50848"/>
    </source>
</evidence>
<reference evidence="2 3" key="1">
    <citation type="submission" date="2014-04" db="EMBL/GenBank/DDBJ databases">
        <title>Genome evolution of avian class.</title>
        <authorList>
            <person name="Zhang G."/>
            <person name="Li C."/>
        </authorList>
    </citation>
    <scope>NUCLEOTIDE SEQUENCE [LARGE SCALE GENOMIC DNA]</scope>
    <source>
        <strain evidence="2">BGI_N336</strain>
    </source>
</reference>
<feature type="domain" description="START" evidence="1">
    <location>
        <begin position="18"/>
        <end position="197"/>
    </location>
</feature>
<dbReference type="GO" id="GO:0005737">
    <property type="term" value="C:cytoplasm"/>
    <property type="evidence" value="ECO:0007669"/>
    <property type="project" value="UniProtKB-ARBA"/>
</dbReference>
<dbReference type="InterPro" id="IPR051213">
    <property type="entry name" value="START_lipid_transfer"/>
</dbReference>
<keyword evidence="3" id="KW-1185">Reference proteome</keyword>
<feature type="non-terminal residue" evidence="2">
    <location>
        <position position="1"/>
    </location>
</feature>
<name>A0A093TBQ9_PHACA</name>
<dbReference type="EMBL" id="KL432118">
    <property type="protein sequence ID" value="KFW91909.1"/>
    <property type="molecule type" value="Genomic_DNA"/>
</dbReference>
<sequence>QAYVNYSSIAVLANLAAKPGWELMTARDDVNIWTLEEGDVLSLRVGMKVNIPSHVAFYLLSDFTLRQGWDAHFITCDLLQALNNDEKIYYVTCPPVAGHKARDFVILVSQRQACKPSEPYIIAVKSVTLATMPPCLEYWRSEITCAGFHIYSDTNSSCMVYYFNEVTAGSMPYLAANLTGLSKSIEDTALQCKTFLE</sequence>
<protein>
    <submittedName>
        <fullName evidence="2">Acyl-coenzyme A thioesterase 12</fullName>
    </submittedName>
</protein>
<dbReference type="InterPro" id="IPR002913">
    <property type="entry name" value="START_lipid-bd_dom"/>
</dbReference>
<proteinExistence type="predicted"/>
<accession>A0A093TBQ9</accession>
<organism evidence="2 3">
    <name type="scientific">Phalacrocorax carbo</name>
    <name type="common">Great cormorant</name>
    <name type="synonym">Pelecanus carbo</name>
    <dbReference type="NCBI Taxonomy" id="9209"/>
    <lineage>
        <taxon>Eukaryota</taxon>
        <taxon>Metazoa</taxon>
        <taxon>Chordata</taxon>
        <taxon>Craniata</taxon>
        <taxon>Vertebrata</taxon>
        <taxon>Euteleostomi</taxon>
        <taxon>Archelosauria</taxon>
        <taxon>Archosauria</taxon>
        <taxon>Dinosauria</taxon>
        <taxon>Saurischia</taxon>
        <taxon>Theropoda</taxon>
        <taxon>Coelurosauria</taxon>
        <taxon>Aves</taxon>
        <taxon>Neognathae</taxon>
        <taxon>Neoaves</taxon>
        <taxon>Aequornithes</taxon>
        <taxon>Suliformes</taxon>
        <taxon>Phalacrocoracidae</taxon>
        <taxon>Phalacrocorax</taxon>
    </lineage>
</organism>
<dbReference type="SUPFAM" id="SSF55961">
    <property type="entry name" value="Bet v1-like"/>
    <property type="match status" value="1"/>
</dbReference>
<evidence type="ECO:0000313" key="3">
    <source>
        <dbReference type="Proteomes" id="UP000053238"/>
    </source>
</evidence>
<dbReference type="PANTHER" id="PTHR19308:SF14">
    <property type="entry name" value="START DOMAIN-CONTAINING PROTEIN"/>
    <property type="match status" value="1"/>
</dbReference>
<dbReference type="AlphaFoldDB" id="A0A093TBQ9"/>
<dbReference type="Pfam" id="PF01852">
    <property type="entry name" value="START"/>
    <property type="match status" value="1"/>
</dbReference>
<feature type="non-terminal residue" evidence="2">
    <location>
        <position position="197"/>
    </location>
</feature>
<dbReference type="GO" id="GO:0008289">
    <property type="term" value="F:lipid binding"/>
    <property type="evidence" value="ECO:0007669"/>
    <property type="project" value="InterPro"/>
</dbReference>
<dbReference type="InterPro" id="IPR023393">
    <property type="entry name" value="START-like_dom_sf"/>
</dbReference>